<comment type="caution">
    <text evidence="5">The sequence shown here is derived from an EMBL/GenBank/DDBJ whole genome shotgun (WGS) entry which is preliminary data.</text>
</comment>
<dbReference type="EMBL" id="LFJN01000018">
    <property type="protein sequence ID" value="KPI38624.1"/>
    <property type="molecule type" value="Genomic_DNA"/>
</dbReference>
<feature type="coiled-coil region" evidence="2">
    <location>
        <begin position="53"/>
        <end position="157"/>
    </location>
</feature>
<evidence type="ECO:0000313" key="5">
    <source>
        <dbReference type="EMBL" id="KPI38624.1"/>
    </source>
</evidence>
<dbReference type="Gene3D" id="1.20.5.170">
    <property type="match status" value="1"/>
</dbReference>
<dbReference type="OrthoDB" id="8949486at2759"/>
<accession>A0A0N1H702</accession>
<feature type="domain" description="Autophagy-related protein 16" evidence="4">
    <location>
        <begin position="7"/>
        <end position="170"/>
    </location>
</feature>
<dbReference type="AlphaFoldDB" id="A0A0N1H702"/>
<reference evidence="5 6" key="1">
    <citation type="submission" date="2015-06" db="EMBL/GenBank/DDBJ databases">
        <title>Draft genome of the ant-associated black yeast Phialophora attae CBS 131958.</title>
        <authorList>
            <person name="Moreno L.F."/>
            <person name="Stielow B.J."/>
            <person name="de Hoog S."/>
            <person name="Vicente V.A."/>
            <person name="Weiss V.A."/>
            <person name="de Vries M."/>
            <person name="Cruz L.M."/>
            <person name="Souza E.M."/>
        </authorList>
    </citation>
    <scope>NUCLEOTIDE SEQUENCE [LARGE SCALE GENOMIC DNA]</scope>
    <source>
        <strain evidence="5 6">CBS 131958</strain>
    </source>
</reference>
<evidence type="ECO:0000259" key="4">
    <source>
        <dbReference type="Pfam" id="PF08614"/>
    </source>
</evidence>
<gene>
    <name evidence="5" type="ORF">AB675_4282</name>
</gene>
<proteinExistence type="inferred from homology"/>
<name>A0A0N1H702_9EURO</name>
<evidence type="ECO:0000256" key="2">
    <source>
        <dbReference type="SAM" id="Coils"/>
    </source>
</evidence>
<protein>
    <submittedName>
        <fullName evidence="5">Autophagy protein 16</fullName>
    </submittedName>
</protein>
<dbReference type="CDD" id="cd22887">
    <property type="entry name" value="Atg16_CCD"/>
    <property type="match status" value="1"/>
</dbReference>
<dbReference type="RefSeq" id="XP_017998587.1">
    <property type="nucleotide sequence ID" value="XM_018144411.1"/>
</dbReference>
<sequence>MAADWREQAELQKANNKKAPAESSEKPLATIPPPSLGYLRRVSSPPPQDSASVALIRQDLVKAQQERADLQARLEKASQDLDSLKTKARQDTKRLAQATANVNQLTLKLRDRDEELKGKTKLVENVQDENVTLTLQLNLAEQQQEKLKKENKELVDRWMAKKGKEADRMNDESKFR</sequence>
<dbReference type="VEuPathDB" id="FungiDB:AB675_4282"/>
<dbReference type="Proteomes" id="UP000038010">
    <property type="component" value="Unassembled WGS sequence"/>
</dbReference>
<dbReference type="GeneID" id="28736291"/>
<evidence type="ECO:0000313" key="6">
    <source>
        <dbReference type="Proteomes" id="UP000038010"/>
    </source>
</evidence>
<dbReference type="Pfam" id="PF08614">
    <property type="entry name" value="ATG16"/>
    <property type="match status" value="1"/>
</dbReference>
<keyword evidence="2" id="KW-0175">Coiled coil</keyword>
<feature type="compositionally biased region" description="Basic and acidic residues" evidence="3">
    <location>
        <begin position="1"/>
        <end position="10"/>
    </location>
</feature>
<dbReference type="InterPro" id="IPR013923">
    <property type="entry name" value="Autophagy-rel_prot_16_dom"/>
</dbReference>
<keyword evidence="6" id="KW-1185">Reference proteome</keyword>
<dbReference type="STRING" id="1664694.A0A0N1H702"/>
<organism evidence="5 6">
    <name type="scientific">Cyphellophora attinorum</name>
    <dbReference type="NCBI Taxonomy" id="1664694"/>
    <lineage>
        <taxon>Eukaryota</taxon>
        <taxon>Fungi</taxon>
        <taxon>Dikarya</taxon>
        <taxon>Ascomycota</taxon>
        <taxon>Pezizomycotina</taxon>
        <taxon>Eurotiomycetes</taxon>
        <taxon>Chaetothyriomycetidae</taxon>
        <taxon>Chaetothyriales</taxon>
        <taxon>Cyphellophoraceae</taxon>
        <taxon>Cyphellophora</taxon>
    </lineage>
</organism>
<feature type="region of interest" description="Disordered" evidence="3">
    <location>
        <begin position="1"/>
        <end position="51"/>
    </location>
</feature>
<comment type="similarity">
    <text evidence="1">Belongs to the ATG16 family.</text>
</comment>
<evidence type="ECO:0000256" key="1">
    <source>
        <dbReference type="ARBA" id="ARBA00005331"/>
    </source>
</evidence>
<evidence type="ECO:0000256" key="3">
    <source>
        <dbReference type="SAM" id="MobiDB-lite"/>
    </source>
</evidence>